<evidence type="ECO:0000313" key="1">
    <source>
        <dbReference type="EMBL" id="MDN3203750.1"/>
    </source>
</evidence>
<dbReference type="Pfam" id="PF13376">
    <property type="entry name" value="OmdA"/>
    <property type="match status" value="1"/>
</dbReference>
<dbReference type="InterPro" id="IPR015018">
    <property type="entry name" value="DUF1905"/>
</dbReference>
<gene>
    <name evidence="1" type="ORF">QVH07_06300</name>
</gene>
<protein>
    <submittedName>
        <fullName evidence="1">YdeI/OmpD-associated family protein</fullName>
    </submittedName>
</protein>
<sequence length="169" mass="20291">MIQFKSKIDKFDFNHWQHHIRIPDKYVDQLMDDKHRRVLVHFNGHGPIHLAIFKAKSYWYLLINQQIRNKLKVRAGDEIEIEIERDHSQYGHEVPEEFSVMMEQEPEAKLVFDKLTPGKQRTLIYIVNKVKNPESRMKKALAITHHLKLCQGNLDYKQLNELIKYYNNL</sequence>
<proteinExistence type="predicted"/>
<name>A0ABT7YB44_9BACT</name>
<accession>A0ABT7YB44</accession>
<dbReference type="Gene3D" id="2.40.30.100">
    <property type="entry name" value="AF2212/PG0164-like"/>
    <property type="match status" value="1"/>
</dbReference>
<evidence type="ECO:0000313" key="2">
    <source>
        <dbReference type="Proteomes" id="UP001171916"/>
    </source>
</evidence>
<dbReference type="EMBL" id="JAUEPH010000002">
    <property type="protein sequence ID" value="MDN3203750.1"/>
    <property type="molecule type" value="Genomic_DNA"/>
</dbReference>
<keyword evidence="2" id="KW-1185">Reference proteome</keyword>
<organism evidence="1 2">
    <name type="scientific">Algoriphagus sediminis</name>
    <dbReference type="NCBI Taxonomy" id="3057113"/>
    <lineage>
        <taxon>Bacteria</taxon>
        <taxon>Pseudomonadati</taxon>
        <taxon>Bacteroidota</taxon>
        <taxon>Cytophagia</taxon>
        <taxon>Cytophagales</taxon>
        <taxon>Cyclobacteriaceae</taxon>
        <taxon>Algoriphagus</taxon>
    </lineage>
</organism>
<reference evidence="1" key="1">
    <citation type="submission" date="2023-06" db="EMBL/GenBank/DDBJ databases">
        <title>Robiginitalea aurantiacus sp. nov. and Algoriphagus sediminis sp. nov., isolated from coastal sediment.</title>
        <authorList>
            <person name="Zhou Z.Y."/>
            <person name="An J."/>
            <person name="Jia Y.W."/>
            <person name="Du Z.J."/>
        </authorList>
    </citation>
    <scope>NUCLEOTIDE SEQUENCE</scope>
    <source>
        <strain evidence="1">C2-7</strain>
    </source>
</reference>
<comment type="caution">
    <text evidence="1">The sequence shown here is derived from an EMBL/GenBank/DDBJ whole genome shotgun (WGS) entry which is preliminary data.</text>
</comment>
<dbReference type="SUPFAM" id="SSF141694">
    <property type="entry name" value="AF2212/PG0164-like"/>
    <property type="match status" value="1"/>
</dbReference>
<dbReference type="RefSeq" id="WP_289999307.1">
    <property type="nucleotide sequence ID" value="NZ_JAUEPH010000002.1"/>
</dbReference>
<dbReference type="InterPro" id="IPR037079">
    <property type="entry name" value="AF2212/PG0164-like_sf"/>
</dbReference>
<dbReference type="Proteomes" id="UP001171916">
    <property type="component" value="Unassembled WGS sequence"/>
</dbReference>
<dbReference type="Pfam" id="PF08922">
    <property type="entry name" value="DUF1905"/>
    <property type="match status" value="1"/>
</dbReference>